<proteinExistence type="predicted"/>
<keyword evidence="2" id="KW-0812">Transmembrane</keyword>
<gene>
    <name evidence="3" type="ORF">Vbra_10472</name>
</gene>
<feature type="transmembrane region" description="Helical" evidence="2">
    <location>
        <begin position="92"/>
        <end position="113"/>
    </location>
</feature>
<keyword evidence="2" id="KW-0472">Membrane</keyword>
<feature type="region of interest" description="Disordered" evidence="1">
    <location>
        <begin position="873"/>
        <end position="910"/>
    </location>
</feature>
<keyword evidence="2" id="KW-1133">Transmembrane helix</keyword>
<accession>A0A0G4GYY5</accession>
<feature type="transmembrane region" description="Helical" evidence="2">
    <location>
        <begin position="671"/>
        <end position="690"/>
    </location>
</feature>
<protein>
    <submittedName>
        <fullName evidence="3">Uncharacterized protein</fullName>
    </submittedName>
</protein>
<feature type="compositionally biased region" description="Basic residues" evidence="1">
    <location>
        <begin position="243"/>
        <end position="259"/>
    </location>
</feature>
<feature type="transmembrane region" description="Helical" evidence="2">
    <location>
        <begin position="44"/>
        <end position="65"/>
    </location>
</feature>
<feature type="transmembrane region" description="Helical" evidence="2">
    <location>
        <begin position="119"/>
        <end position="137"/>
    </location>
</feature>
<organism evidence="3 4">
    <name type="scientific">Vitrella brassicaformis (strain CCMP3155)</name>
    <dbReference type="NCBI Taxonomy" id="1169540"/>
    <lineage>
        <taxon>Eukaryota</taxon>
        <taxon>Sar</taxon>
        <taxon>Alveolata</taxon>
        <taxon>Colpodellida</taxon>
        <taxon>Vitrellaceae</taxon>
        <taxon>Vitrella</taxon>
    </lineage>
</organism>
<evidence type="ECO:0000256" key="2">
    <source>
        <dbReference type="SAM" id="Phobius"/>
    </source>
</evidence>
<feature type="transmembrane region" description="Helical" evidence="2">
    <location>
        <begin position="810"/>
        <end position="830"/>
    </location>
</feature>
<evidence type="ECO:0000313" key="3">
    <source>
        <dbReference type="EMBL" id="CEM36378.1"/>
    </source>
</evidence>
<feature type="transmembrane region" description="Helical" evidence="2">
    <location>
        <begin position="728"/>
        <end position="752"/>
    </location>
</feature>
<dbReference type="InParanoid" id="A0A0G4GYY5"/>
<sequence>MQCACTHLSTFAAAIFPIDEPKPGSPPIIFDTAALLAMLKAGDIGLLFVAFSCAFLIVPVIALSLRDRKDWMPIEDRLPYFFRDTFERREGFGIGSLCVLMPGIRFLGCFTIGPVYLITSRLVLLPLLPLFLLYNALCPARAAKRKEASAGDHPSAIKDALVAIRESRRRGGHEKADAFTQAVLEEIEQQRHSKTAKRLSRAAVGTRRHQRLSNKQRREEQRLEQLDVLLMQSHIEHTQKADNKKRKAQRQPRRHLRRETRKEEIEDTPFQQQSEISVPPPAAVSVFVLREQTQEPFYTWTSEYEVFLHPASHFTDRKWRHLIDTNGPLKAIELDDIHTIEQDQHAVSLYDRDHTLLLSMQPTNTDRDLLVGQAIEQQTFETSTTETIQQKPSKEDSLLVPLCSPGDEEQPEQPKPPVSSAARPSIHEMTEAHQDQHVTLVPSGVAAVAQVIRAAKEARRILLESHGGEIEGTPAGAFTFEGPVAYSGCFALVNGQPAHIWWTHDGLVLNVASDDSQVTHGYFVEDMSEPILEETAVSLGNMRLMFTDPLPAESFTRIITQLKASTLSLSTAGSQETGQDEELQRQRQRRETITSFYTGTESHRPSVASTYHRPSVADAVKTGIPLARTAADRLRYQRWTNCKILARVAKRDHPLLSSLTHNPFSTRAQRFGALEASLIGMITISSLIFWSNSAIVHRVGHDFVDPYVNSTALYLSNDRPTVHYLPSLGTMAVSAVSFLIAVTVGFVIYALFRRFVIEEEMSAAEREMQIHCWKVMDLVGWTLWTSWNVACNRHDVLIGQWMWASFLGSAYRLLFFPTLNILSISFVLIASKYTPLFDGVIIHMPSIANFPYIPPQQQQQQNKTVQRKSLVSDKISGAKKKDSYAAEEVEQSSSELSSEDDNATNRGRRASISQLQRLSFGSVGEI</sequence>
<reference evidence="3 4" key="1">
    <citation type="submission" date="2014-11" db="EMBL/GenBank/DDBJ databases">
        <authorList>
            <person name="Zhu J."/>
            <person name="Qi W."/>
            <person name="Song R."/>
        </authorList>
    </citation>
    <scope>NUCLEOTIDE SEQUENCE [LARGE SCALE GENOMIC DNA]</scope>
</reference>
<dbReference type="Proteomes" id="UP000041254">
    <property type="component" value="Unassembled WGS sequence"/>
</dbReference>
<dbReference type="PhylomeDB" id="A0A0G4GYY5"/>
<dbReference type="EMBL" id="CDMY01000887">
    <property type="protein sequence ID" value="CEM36378.1"/>
    <property type="molecule type" value="Genomic_DNA"/>
</dbReference>
<evidence type="ECO:0000256" key="1">
    <source>
        <dbReference type="SAM" id="MobiDB-lite"/>
    </source>
</evidence>
<feature type="compositionally biased region" description="Basic residues" evidence="1">
    <location>
        <begin position="192"/>
        <end position="215"/>
    </location>
</feature>
<name>A0A0G4GYY5_VITBC</name>
<keyword evidence="4" id="KW-1185">Reference proteome</keyword>
<feature type="region of interest" description="Disordered" evidence="1">
    <location>
        <begin position="570"/>
        <end position="589"/>
    </location>
</feature>
<dbReference type="VEuPathDB" id="CryptoDB:Vbra_10472"/>
<evidence type="ECO:0000313" key="4">
    <source>
        <dbReference type="Proteomes" id="UP000041254"/>
    </source>
</evidence>
<feature type="region of interest" description="Disordered" evidence="1">
    <location>
        <begin position="190"/>
        <end position="219"/>
    </location>
</feature>
<feature type="region of interest" description="Disordered" evidence="1">
    <location>
        <begin position="381"/>
        <end position="424"/>
    </location>
</feature>
<feature type="compositionally biased region" description="Low complexity" evidence="1">
    <location>
        <begin position="381"/>
        <end position="390"/>
    </location>
</feature>
<dbReference type="AlphaFoldDB" id="A0A0G4GYY5"/>
<feature type="region of interest" description="Disordered" evidence="1">
    <location>
        <begin position="236"/>
        <end position="277"/>
    </location>
</feature>